<feature type="region of interest" description="Disordered" evidence="1">
    <location>
        <begin position="1"/>
        <end position="75"/>
    </location>
</feature>
<proteinExistence type="predicted"/>
<feature type="compositionally biased region" description="Polar residues" evidence="1">
    <location>
        <begin position="311"/>
        <end position="331"/>
    </location>
</feature>
<name>A0AAN6XC73_9PEZI</name>
<evidence type="ECO:0000313" key="2">
    <source>
        <dbReference type="EMBL" id="KAK4195932.1"/>
    </source>
</evidence>
<evidence type="ECO:0000256" key="1">
    <source>
        <dbReference type="SAM" id="MobiDB-lite"/>
    </source>
</evidence>
<feature type="compositionally biased region" description="Basic and acidic residues" evidence="1">
    <location>
        <begin position="1"/>
        <end position="29"/>
    </location>
</feature>
<feature type="compositionally biased region" description="Low complexity" evidence="1">
    <location>
        <begin position="185"/>
        <end position="218"/>
    </location>
</feature>
<gene>
    <name evidence="2" type="ORF">QBC40DRAFT_314871</name>
</gene>
<protein>
    <submittedName>
        <fullName evidence="2">Uncharacterized protein</fullName>
    </submittedName>
</protein>
<feature type="compositionally biased region" description="Basic and acidic residues" evidence="1">
    <location>
        <begin position="151"/>
        <end position="172"/>
    </location>
</feature>
<feature type="compositionally biased region" description="Basic and acidic residues" evidence="1">
    <location>
        <begin position="37"/>
        <end position="50"/>
    </location>
</feature>
<dbReference type="EMBL" id="MU863998">
    <property type="protein sequence ID" value="KAK4195932.1"/>
    <property type="molecule type" value="Genomic_DNA"/>
</dbReference>
<feature type="compositionally biased region" description="Polar residues" evidence="1">
    <location>
        <begin position="284"/>
        <end position="296"/>
    </location>
</feature>
<evidence type="ECO:0000313" key="3">
    <source>
        <dbReference type="Proteomes" id="UP001303160"/>
    </source>
</evidence>
<feature type="region of interest" description="Disordered" evidence="1">
    <location>
        <begin position="113"/>
        <end position="369"/>
    </location>
</feature>
<sequence length="423" mass="49022">MADYRRGFDGYLKREVRDSRPPTRTTSERHRGRSTSKLREFTTEYIETERRTRKRSQGRSETRNVQFEDHTAQRHENELRGLEFEFAAARKLEAEQLVFKDRCAAQRAAELKEEQLAEAEKPRRRESHRQRENEGHSLGEKGKHSSREKKGHSAREKERHSSREKKGYSTREKKGHSSTAEWVKQQQAESQQTQPPRHQQSPTPTPTTRPTKTTYPQPDNDKEWHDYLAEEKARPQRKRDRLAQEQATYMNNTSRDKNRTQGGFAYTRPTVEVPQPIYDPPPSSQRQAPSYNSAPSSKHRTPYNPGPPFQPQTSYSSSPLPVNRPTPSNRQPLDVNAYYPPVDIYNLRPPAPSDFTEPPILYPPYQSSRAPEDAFPKVYAKVKMQHPQPVVDQGLENVQQKFERWGISPNPSQVGSRVSTRDS</sequence>
<feature type="compositionally biased region" description="Basic and acidic residues" evidence="1">
    <location>
        <begin position="219"/>
        <end position="234"/>
    </location>
</feature>
<feature type="compositionally biased region" description="Basic and acidic residues" evidence="1">
    <location>
        <begin position="113"/>
        <end position="145"/>
    </location>
</feature>
<reference evidence="2" key="2">
    <citation type="submission" date="2023-05" db="EMBL/GenBank/DDBJ databases">
        <authorList>
            <consortium name="Lawrence Berkeley National Laboratory"/>
            <person name="Steindorff A."/>
            <person name="Hensen N."/>
            <person name="Bonometti L."/>
            <person name="Westerberg I."/>
            <person name="Brannstrom I.O."/>
            <person name="Guillou S."/>
            <person name="Cros-Aarteil S."/>
            <person name="Calhoun S."/>
            <person name="Haridas S."/>
            <person name="Kuo A."/>
            <person name="Mondo S."/>
            <person name="Pangilinan J."/>
            <person name="Riley R."/>
            <person name="Labutti K."/>
            <person name="Andreopoulos B."/>
            <person name="Lipzen A."/>
            <person name="Chen C."/>
            <person name="Yanf M."/>
            <person name="Daum C."/>
            <person name="Ng V."/>
            <person name="Clum A."/>
            <person name="Ohm R."/>
            <person name="Martin F."/>
            <person name="Silar P."/>
            <person name="Natvig D."/>
            <person name="Lalanne C."/>
            <person name="Gautier V."/>
            <person name="Ament-Velasquez S.L."/>
            <person name="Kruys A."/>
            <person name="Hutchinson M.I."/>
            <person name="Powell A.J."/>
            <person name="Barry K."/>
            <person name="Miller A.N."/>
            <person name="Grigoriev I.V."/>
            <person name="Debuchy R."/>
            <person name="Gladieux P."/>
            <person name="Thoren M.H."/>
            <person name="Johannesson H."/>
        </authorList>
    </citation>
    <scope>NUCLEOTIDE SEQUENCE</scope>
    <source>
        <strain evidence="2">CBS 315.58</strain>
    </source>
</reference>
<dbReference type="AlphaFoldDB" id="A0AAN6XC73"/>
<organism evidence="2 3">
    <name type="scientific">Triangularia verruculosa</name>
    <dbReference type="NCBI Taxonomy" id="2587418"/>
    <lineage>
        <taxon>Eukaryota</taxon>
        <taxon>Fungi</taxon>
        <taxon>Dikarya</taxon>
        <taxon>Ascomycota</taxon>
        <taxon>Pezizomycotina</taxon>
        <taxon>Sordariomycetes</taxon>
        <taxon>Sordariomycetidae</taxon>
        <taxon>Sordariales</taxon>
        <taxon>Podosporaceae</taxon>
        <taxon>Triangularia</taxon>
    </lineage>
</organism>
<reference evidence="2" key="1">
    <citation type="journal article" date="2023" name="Mol. Phylogenet. Evol.">
        <title>Genome-scale phylogeny and comparative genomics of the fungal order Sordariales.</title>
        <authorList>
            <person name="Hensen N."/>
            <person name="Bonometti L."/>
            <person name="Westerberg I."/>
            <person name="Brannstrom I.O."/>
            <person name="Guillou S."/>
            <person name="Cros-Aarteil S."/>
            <person name="Calhoun S."/>
            <person name="Haridas S."/>
            <person name="Kuo A."/>
            <person name="Mondo S."/>
            <person name="Pangilinan J."/>
            <person name="Riley R."/>
            <person name="LaButti K."/>
            <person name="Andreopoulos B."/>
            <person name="Lipzen A."/>
            <person name="Chen C."/>
            <person name="Yan M."/>
            <person name="Daum C."/>
            <person name="Ng V."/>
            <person name="Clum A."/>
            <person name="Steindorff A."/>
            <person name="Ohm R.A."/>
            <person name="Martin F."/>
            <person name="Silar P."/>
            <person name="Natvig D.O."/>
            <person name="Lalanne C."/>
            <person name="Gautier V."/>
            <person name="Ament-Velasquez S.L."/>
            <person name="Kruys A."/>
            <person name="Hutchinson M.I."/>
            <person name="Powell A.J."/>
            <person name="Barry K."/>
            <person name="Miller A.N."/>
            <person name="Grigoriev I.V."/>
            <person name="Debuchy R."/>
            <person name="Gladieux P."/>
            <person name="Hiltunen Thoren M."/>
            <person name="Johannesson H."/>
        </authorList>
    </citation>
    <scope>NUCLEOTIDE SEQUENCE</scope>
    <source>
        <strain evidence="2">CBS 315.58</strain>
    </source>
</reference>
<accession>A0AAN6XC73</accession>
<dbReference type="Proteomes" id="UP001303160">
    <property type="component" value="Unassembled WGS sequence"/>
</dbReference>
<comment type="caution">
    <text evidence="2">The sequence shown here is derived from an EMBL/GenBank/DDBJ whole genome shotgun (WGS) entry which is preliminary data.</text>
</comment>
<feature type="compositionally biased region" description="Basic and acidic residues" evidence="1">
    <location>
        <begin position="58"/>
        <end position="75"/>
    </location>
</feature>
<feature type="compositionally biased region" description="Polar residues" evidence="1">
    <location>
        <begin position="409"/>
        <end position="423"/>
    </location>
</feature>
<keyword evidence="3" id="KW-1185">Reference proteome</keyword>
<feature type="region of interest" description="Disordered" evidence="1">
    <location>
        <begin position="404"/>
        <end position="423"/>
    </location>
</feature>